<name>A0A853EQQ8_9MICO</name>
<dbReference type="PRINTS" id="PR00039">
    <property type="entry name" value="HTHLYSR"/>
</dbReference>
<dbReference type="Gene3D" id="3.40.190.10">
    <property type="entry name" value="Periplasmic binding protein-like II"/>
    <property type="match status" value="2"/>
</dbReference>
<keyword evidence="4" id="KW-0804">Transcription</keyword>
<dbReference type="InterPro" id="IPR005119">
    <property type="entry name" value="LysR_subst-bd"/>
</dbReference>
<dbReference type="SUPFAM" id="SSF46785">
    <property type="entry name" value="Winged helix' DNA-binding domain"/>
    <property type="match status" value="1"/>
</dbReference>
<dbReference type="PANTHER" id="PTHR30346:SF28">
    <property type="entry name" value="HTH-TYPE TRANSCRIPTIONAL REGULATOR CYNR"/>
    <property type="match status" value="1"/>
</dbReference>
<protein>
    <submittedName>
        <fullName evidence="6">LysR family transcriptional regulator</fullName>
    </submittedName>
</protein>
<dbReference type="PROSITE" id="PS50931">
    <property type="entry name" value="HTH_LYSR"/>
    <property type="match status" value="1"/>
</dbReference>
<dbReference type="Pfam" id="PF03466">
    <property type="entry name" value="LysR_substrate"/>
    <property type="match status" value="1"/>
</dbReference>
<dbReference type="RefSeq" id="WP_179912691.1">
    <property type="nucleotide sequence ID" value="NZ_JACBYE010000008.1"/>
</dbReference>
<gene>
    <name evidence="6" type="ORF">HZZ10_05175</name>
</gene>
<feature type="domain" description="HTH lysR-type" evidence="5">
    <location>
        <begin position="1"/>
        <end position="60"/>
    </location>
</feature>
<evidence type="ECO:0000259" key="5">
    <source>
        <dbReference type="PROSITE" id="PS50931"/>
    </source>
</evidence>
<dbReference type="InterPro" id="IPR000847">
    <property type="entry name" value="LysR_HTH_N"/>
</dbReference>
<evidence type="ECO:0000256" key="3">
    <source>
        <dbReference type="ARBA" id="ARBA00023125"/>
    </source>
</evidence>
<dbReference type="GO" id="GO:0003700">
    <property type="term" value="F:DNA-binding transcription factor activity"/>
    <property type="evidence" value="ECO:0007669"/>
    <property type="project" value="InterPro"/>
</dbReference>
<keyword evidence="7" id="KW-1185">Reference proteome</keyword>
<dbReference type="Pfam" id="PF00126">
    <property type="entry name" value="HTH_1"/>
    <property type="match status" value="1"/>
</dbReference>
<comment type="caution">
    <text evidence="6">The sequence shown here is derived from an EMBL/GenBank/DDBJ whole genome shotgun (WGS) entry which is preliminary data.</text>
</comment>
<dbReference type="EMBL" id="JACBYE010000008">
    <property type="protein sequence ID" value="NYS92919.1"/>
    <property type="molecule type" value="Genomic_DNA"/>
</dbReference>
<sequence>MDLEPRALRPFLAVADLLHFGRAAESLHIAQPALSQQIKRLERDLGVELFVRSSRSVALTAAGQVLRDRARALLAQGEKDADEVVRVARGEQGRLDVGFVSSALPLGPVRRVQQFRDEHPLVQVHLTEGWTAHLLARLLRGDLDLAIVRDPDAVDGVELTPFHTERFVAAVASTHRLAGRSSIRGEEIAGDPFVFFPPGAGALATARNLAPVVAGGAIPEVVQEASNWTTLLHLVAAGVGVTVAPVSAMLTAPSGVVALELDGEHEPSTLAWASRADDTRPVLRRFVDAV</sequence>
<dbReference type="GO" id="GO:0003677">
    <property type="term" value="F:DNA binding"/>
    <property type="evidence" value="ECO:0007669"/>
    <property type="project" value="UniProtKB-KW"/>
</dbReference>
<dbReference type="PANTHER" id="PTHR30346">
    <property type="entry name" value="TRANSCRIPTIONAL DUAL REGULATOR HCAR-RELATED"/>
    <property type="match status" value="1"/>
</dbReference>
<accession>A0A853EQQ8</accession>
<evidence type="ECO:0000256" key="2">
    <source>
        <dbReference type="ARBA" id="ARBA00023015"/>
    </source>
</evidence>
<keyword evidence="2" id="KW-0805">Transcription regulation</keyword>
<evidence type="ECO:0000313" key="7">
    <source>
        <dbReference type="Proteomes" id="UP000561011"/>
    </source>
</evidence>
<evidence type="ECO:0000313" key="6">
    <source>
        <dbReference type="EMBL" id="NYS92919.1"/>
    </source>
</evidence>
<dbReference type="InterPro" id="IPR036388">
    <property type="entry name" value="WH-like_DNA-bd_sf"/>
</dbReference>
<dbReference type="CDD" id="cd08414">
    <property type="entry name" value="PBP2_LTTR_aromatics_like"/>
    <property type="match status" value="1"/>
</dbReference>
<reference evidence="6 7" key="1">
    <citation type="submission" date="2020-07" db="EMBL/GenBank/DDBJ databases">
        <title>MOT database genomes.</title>
        <authorList>
            <person name="Joseph S."/>
            <person name="Aduse-Opoku J."/>
            <person name="Hashim A."/>
            <person name="Wade W."/>
            <person name="Curtis M."/>
        </authorList>
    </citation>
    <scope>NUCLEOTIDE SEQUENCE [LARGE SCALE GENOMIC DNA]</scope>
    <source>
        <strain evidence="6 7">DSM 100099</strain>
    </source>
</reference>
<dbReference type="FunFam" id="1.10.10.10:FF:000001">
    <property type="entry name" value="LysR family transcriptional regulator"/>
    <property type="match status" value="1"/>
</dbReference>
<dbReference type="GO" id="GO:0032993">
    <property type="term" value="C:protein-DNA complex"/>
    <property type="evidence" value="ECO:0007669"/>
    <property type="project" value="TreeGrafter"/>
</dbReference>
<comment type="similarity">
    <text evidence="1">Belongs to the LysR transcriptional regulatory family.</text>
</comment>
<dbReference type="AlphaFoldDB" id="A0A853EQQ8"/>
<dbReference type="SUPFAM" id="SSF53850">
    <property type="entry name" value="Periplasmic binding protein-like II"/>
    <property type="match status" value="1"/>
</dbReference>
<dbReference type="InterPro" id="IPR036390">
    <property type="entry name" value="WH_DNA-bd_sf"/>
</dbReference>
<evidence type="ECO:0000256" key="4">
    <source>
        <dbReference type="ARBA" id="ARBA00023163"/>
    </source>
</evidence>
<organism evidence="6 7">
    <name type="scientific">Sanguibacter inulinus</name>
    <dbReference type="NCBI Taxonomy" id="60922"/>
    <lineage>
        <taxon>Bacteria</taxon>
        <taxon>Bacillati</taxon>
        <taxon>Actinomycetota</taxon>
        <taxon>Actinomycetes</taxon>
        <taxon>Micrococcales</taxon>
        <taxon>Sanguibacteraceae</taxon>
        <taxon>Sanguibacter</taxon>
    </lineage>
</organism>
<dbReference type="Gene3D" id="1.10.10.10">
    <property type="entry name" value="Winged helix-like DNA-binding domain superfamily/Winged helix DNA-binding domain"/>
    <property type="match status" value="1"/>
</dbReference>
<keyword evidence="3" id="KW-0238">DNA-binding</keyword>
<proteinExistence type="inferred from homology"/>
<evidence type="ECO:0000256" key="1">
    <source>
        <dbReference type="ARBA" id="ARBA00009437"/>
    </source>
</evidence>
<dbReference type="Proteomes" id="UP000561011">
    <property type="component" value="Unassembled WGS sequence"/>
</dbReference>